<dbReference type="Gene3D" id="1.20.950.20">
    <property type="entry name" value="Transmembrane di-heme cytochromes, Chain C"/>
    <property type="match status" value="1"/>
</dbReference>
<feature type="transmembrane region" description="Helical" evidence="6">
    <location>
        <begin position="95"/>
        <end position="117"/>
    </location>
</feature>
<keyword evidence="9" id="KW-1185">Reference proteome</keyword>
<dbReference type="InterPro" id="IPR051542">
    <property type="entry name" value="Hydrogenase_cytochrome"/>
</dbReference>
<dbReference type="InterPro" id="IPR016174">
    <property type="entry name" value="Di-haem_cyt_TM"/>
</dbReference>
<dbReference type="SUPFAM" id="SSF81342">
    <property type="entry name" value="Transmembrane di-heme cytochromes"/>
    <property type="match status" value="1"/>
</dbReference>
<dbReference type="RefSeq" id="WP_249699558.1">
    <property type="nucleotide sequence ID" value="NZ_JAMFLX010000012.1"/>
</dbReference>
<evidence type="ECO:0000256" key="5">
    <source>
        <dbReference type="ARBA" id="ARBA00023136"/>
    </source>
</evidence>
<feature type="transmembrane region" description="Helical" evidence="6">
    <location>
        <begin position="149"/>
        <end position="167"/>
    </location>
</feature>
<gene>
    <name evidence="8" type="ORF">M3P05_10550</name>
</gene>
<keyword evidence="5 6" id="KW-0472">Membrane</keyword>
<comment type="subcellular location">
    <subcellularLocation>
        <location evidence="1">Cell membrane</location>
        <topology evidence="1">Multi-pass membrane protein</topology>
    </subcellularLocation>
</comment>
<organism evidence="8 9">
    <name type="scientific">Parendozoicomonas callyspongiae</name>
    <dbReference type="NCBI Taxonomy" id="2942213"/>
    <lineage>
        <taxon>Bacteria</taxon>
        <taxon>Pseudomonadati</taxon>
        <taxon>Pseudomonadota</taxon>
        <taxon>Gammaproteobacteria</taxon>
        <taxon>Oceanospirillales</taxon>
        <taxon>Endozoicomonadaceae</taxon>
        <taxon>Parendozoicomonas</taxon>
    </lineage>
</organism>
<feature type="transmembrane region" description="Helical" evidence="6">
    <location>
        <begin position="42"/>
        <end position="60"/>
    </location>
</feature>
<dbReference type="InterPro" id="IPR011577">
    <property type="entry name" value="Cyt_b561_bac/Ni-Hgenase"/>
</dbReference>
<evidence type="ECO:0000256" key="1">
    <source>
        <dbReference type="ARBA" id="ARBA00004651"/>
    </source>
</evidence>
<evidence type="ECO:0000256" key="6">
    <source>
        <dbReference type="SAM" id="Phobius"/>
    </source>
</evidence>
<dbReference type="EMBL" id="JAMFLX010000012">
    <property type="protein sequence ID" value="MCL6270359.1"/>
    <property type="molecule type" value="Genomic_DNA"/>
</dbReference>
<dbReference type="PANTHER" id="PTHR30485">
    <property type="entry name" value="NI/FE-HYDROGENASE 1 B-TYPE CYTOCHROME SUBUNIT"/>
    <property type="match status" value="1"/>
</dbReference>
<name>A0ABT0PG78_9GAMM</name>
<evidence type="ECO:0000313" key="9">
    <source>
        <dbReference type="Proteomes" id="UP001203338"/>
    </source>
</evidence>
<feature type="domain" description="Cytochrome b561 bacterial/Ni-hydrogenase" evidence="7">
    <location>
        <begin position="9"/>
        <end position="179"/>
    </location>
</feature>
<accession>A0ABT0PG78</accession>
<protein>
    <submittedName>
        <fullName evidence="8">Cytochrome b/b6 domain-containing protein</fullName>
    </submittedName>
</protein>
<dbReference type="PANTHER" id="PTHR30485:SF2">
    <property type="entry name" value="BLL0597 PROTEIN"/>
    <property type="match status" value="1"/>
</dbReference>
<evidence type="ECO:0000259" key="7">
    <source>
        <dbReference type="Pfam" id="PF01292"/>
    </source>
</evidence>
<evidence type="ECO:0000256" key="2">
    <source>
        <dbReference type="ARBA" id="ARBA00022475"/>
    </source>
</evidence>
<keyword evidence="4 6" id="KW-1133">Transmembrane helix</keyword>
<evidence type="ECO:0000313" key="8">
    <source>
        <dbReference type="EMBL" id="MCL6270359.1"/>
    </source>
</evidence>
<keyword evidence="2" id="KW-1003">Cell membrane</keyword>
<comment type="caution">
    <text evidence="8">The sequence shown here is derived from an EMBL/GenBank/DDBJ whole genome shotgun (WGS) entry which is preliminary data.</text>
</comment>
<dbReference type="Pfam" id="PF01292">
    <property type="entry name" value="Ni_hydr_CYTB"/>
    <property type="match status" value="1"/>
</dbReference>
<keyword evidence="3 6" id="KW-0812">Transmembrane</keyword>
<sequence>MDNKRIIRVWDLPTRLFHWLLVLCFAGLWYTGKDGDMERHFILGFTMVGLILFRIGWGFAGGHFSRFKALQLSPSHVLGYLRKGLNTDYPGHNPLGSWAVVALLTSLSVQVGTGLFANDSILTEGPLVRFVSGSTSDWLTTVHSFNFDILLGLIGLHIAAVLFHSLIKREDLIQGMITGKRKVSSRYPQPDSGPWEIFTTLILFATMVISWLTDLI</sequence>
<evidence type="ECO:0000256" key="3">
    <source>
        <dbReference type="ARBA" id="ARBA00022692"/>
    </source>
</evidence>
<evidence type="ECO:0000256" key="4">
    <source>
        <dbReference type="ARBA" id="ARBA00022989"/>
    </source>
</evidence>
<reference evidence="8 9" key="1">
    <citation type="submission" date="2022-05" db="EMBL/GenBank/DDBJ databases">
        <authorList>
            <person name="Park J.-S."/>
        </authorList>
    </citation>
    <scope>NUCLEOTIDE SEQUENCE [LARGE SCALE GENOMIC DNA]</scope>
    <source>
        <strain evidence="8 9">2012CJ34-2</strain>
    </source>
</reference>
<proteinExistence type="predicted"/>
<dbReference type="Proteomes" id="UP001203338">
    <property type="component" value="Unassembled WGS sequence"/>
</dbReference>
<feature type="transmembrane region" description="Helical" evidence="6">
    <location>
        <begin position="12"/>
        <end position="30"/>
    </location>
</feature>